<protein>
    <submittedName>
        <fullName evidence="2">Uncharacterized protein</fullName>
    </submittedName>
</protein>
<sequence>MVPGSTISSTLSHRFDVPIKHLPNAIPHNRTPLPHTHSPHYSAHRRNVGCGYA</sequence>
<evidence type="ECO:0000313" key="2">
    <source>
        <dbReference type="EMBL" id="ORX93505.1"/>
    </source>
</evidence>
<evidence type="ECO:0000256" key="1">
    <source>
        <dbReference type="SAM" id="MobiDB-lite"/>
    </source>
</evidence>
<organism evidence="2 3">
    <name type="scientific">Basidiobolus meristosporus CBS 931.73</name>
    <dbReference type="NCBI Taxonomy" id="1314790"/>
    <lineage>
        <taxon>Eukaryota</taxon>
        <taxon>Fungi</taxon>
        <taxon>Fungi incertae sedis</taxon>
        <taxon>Zoopagomycota</taxon>
        <taxon>Entomophthoromycotina</taxon>
        <taxon>Basidiobolomycetes</taxon>
        <taxon>Basidiobolales</taxon>
        <taxon>Basidiobolaceae</taxon>
        <taxon>Basidiobolus</taxon>
    </lineage>
</organism>
<keyword evidence="3" id="KW-1185">Reference proteome</keyword>
<dbReference type="EMBL" id="MCFE01000233">
    <property type="protein sequence ID" value="ORX93505.1"/>
    <property type="molecule type" value="Genomic_DNA"/>
</dbReference>
<dbReference type="AlphaFoldDB" id="A0A1Y1Y6I7"/>
<dbReference type="Proteomes" id="UP000193498">
    <property type="component" value="Unassembled WGS sequence"/>
</dbReference>
<name>A0A1Y1Y6I7_9FUNG</name>
<reference evidence="2 3" key="1">
    <citation type="submission" date="2016-07" db="EMBL/GenBank/DDBJ databases">
        <title>Pervasive Adenine N6-methylation of Active Genes in Fungi.</title>
        <authorList>
            <consortium name="DOE Joint Genome Institute"/>
            <person name="Mondo S.J."/>
            <person name="Dannebaum R.O."/>
            <person name="Kuo R.C."/>
            <person name="Labutti K."/>
            <person name="Haridas S."/>
            <person name="Kuo A."/>
            <person name="Salamov A."/>
            <person name="Ahrendt S.R."/>
            <person name="Lipzen A."/>
            <person name="Sullivan W."/>
            <person name="Andreopoulos W.B."/>
            <person name="Clum A."/>
            <person name="Lindquist E."/>
            <person name="Daum C."/>
            <person name="Ramamoorthy G.K."/>
            <person name="Gryganskyi A."/>
            <person name="Culley D."/>
            <person name="Magnuson J.K."/>
            <person name="James T.Y."/>
            <person name="O'Malley M.A."/>
            <person name="Stajich J.E."/>
            <person name="Spatafora J.W."/>
            <person name="Visel A."/>
            <person name="Grigoriev I.V."/>
        </authorList>
    </citation>
    <scope>NUCLEOTIDE SEQUENCE [LARGE SCALE GENOMIC DNA]</scope>
    <source>
        <strain evidence="2 3">CBS 931.73</strain>
    </source>
</reference>
<evidence type="ECO:0000313" key="3">
    <source>
        <dbReference type="Proteomes" id="UP000193498"/>
    </source>
</evidence>
<feature type="region of interest" description="Disordered" evidence="1">
    <location>
        <begin position="26"/>
        <end position="53"/>
    </location>
</feature>
<dbReference type="InParanoid" id="A0A1Y1Y6I7"/>
<accession>A0A1Y1Y6I7</accession>
<comment type="caution">
    <text evidence="2">The sequence shown here is derived from an EMBL/GenBank/DDBJ whole genome shotgun (WGS) entry which is preliminary data.</text>
</comment>
<gene>
    <name evidence="2" type="ORF">K493DRAFT_315975</name>
</gene>
<proteinExistence type="predicted"/>